<dbReference type="RefSeq" id="WP_378271924.1">
    <property type="nucleotide sequence ID" value="NZ_JBHUKR010000030.1"/>
</dbReference>
<keyword evidence="2" id="KW-1185">Reference proteome</keyword>
<dbReference type="Proteomes" id="UP001597417">
    <property type="component" value="Unassembled WGS sequence"/>
</dbReference>
<reference evidence="2" key="1">
    <citation type="journal article" date="2019" name="Int. J. Syst. Evol. Microbiol.">
        <title>The Global Catalogue of Microorganisms (GCM) 10K type strain sequencing project: providing services to taxonomists for standard genome sequencing and annotation.</title>
        <authorList>
            <consortium name="The Broad Institute Genomics Platform"/>
            <consortium name="The Broad Institute Genome Sequencing Center for Infectious Disease"/>
            <person name="Wu L."/>
            <person name="Ma J."/>
        </authorList>
    </citation>
    <scope>NUCLEOTIDE SEQUENCE [LARGE SCALE GENOMIC DNA]</scope>
    <source>
        <strain evidence="2">CGMCC 4.7645</strain>
    </source>
</reference>
<evidence type="ECO:0000313" key="1">
    <source>
        <dbReference type="EMBL" id="MFD2422699.1"/>
    </source>
</evidence>
<name>A0ABW5G8U7_9PSEU</name>
<organism evidence="1 2">
    <name type="scientific">Amycolatopsis pigmentata</name>
    <dbReference type="NCBI Taxonomy" id="450801"/>
    <lineage>
        <taxon>Bacteria</taxon>
        <taxon>Bacillati</taxon>
        <taxon>Actinomycetota</taxon>
        <taxon>Actinomycetes</taxon>
        <taxon>Pseudonocardiales</taxon>
        <taxon>Pseudonocardiaceae</taxon>
        <taxon>Amycolatopsis</taxon>
    </lineage>
</organism>
<evidence type="ECO:0008006" key="3">
    <source>
        <dbReference type="Google" id="ProtNLM"/>
    </source>
</evidence>
<comment type="caution">
    <text evidence="1">The sequence shown here is derived from an EMBL/GenBank/DDBJ whole genome shotgun (WGS) entry which is preliminary data.</text>
</comment>
<accession>A0ABW5G8U7</accession>
<dbReference type="EMBL" id="JBHUKR010000030">
    <property type="protein sequence ID" value="MFD2422699.1"/>
    <property type="molecule type" value="Genomic_DNA"/>
</dbReference>
<gene>
    <name evidence="1" type="ORF">ACFSXZ_40890</name>
</gene>
<evidence type="ECO:0000313" key="2">
    <source>
        <dbReference type="Proteomes" id="UP001597417"/>
    </source>
</evidence>
<proteinExistence type="predicted"/>
<sequence>MGGIACETGLTAMLAASLGVVAIGCATFAAVVNAACFGTDHVHDWHWRCRVEQRPGEFFYRTNDFASLGSAVRGIVGGLLDSVHQLHTTPARAWLPVGVPREAHLVVWEVLCCLDRTRTARVVADQLRGDHEATAFATQVDEAIAVIDDAVGEALWYLHDTVTLAQAWTTKLAYVDLETRVQDTLSSLRNCDVARIAAAAEVLPQNVFAFITAARDVTGTGLFPWEKAEAFSSAALDFGGDARTDTDEDDACHGGFS</sequence>
<protein>
    <recommendedName>
        <fullName evidence="3">Transmembrane protein</fullName>
    </recommendedName>
</protein>